<dbReference type="InterPro" id="IPR018193">
    <property type="entry name" value="Glyc_kinase_flavodox-like_fold"/>
</dbReference>
<evidence type="ECO:0000256" key="2">
    <source>
        <dbReference type="ARBA" id="ARBA00022679"/>
    </source>
</evidence>
<comment type="similarity">
    <text evidence="1">Belongs to the glycerate kinase type-1 family.</text>
</comment>
<dbReference type="InterPro" id="IPR018197">
    <property type="entry name" value="Glycerate_kinase_RE-like"/>
</dbReference>
<protein>
    <submittedName>
        <fullName evidence="4">Glycerate kinase</fullName>
    </submittedName>
</protein>
<dbReference type="PANTHER" id="PTHR21599">
    <property type="entry name" value="GLYCERATE KINASE"/>
    <property type="match status" value="1"/>
</dbReference>
<dbReference type="AlphaFoldDB" id="A0A4Q2KRF8"/>
<dbReference type="EMBL" id="SDPN01000054">
    <property type="protein sequence ID" value="RXZ67299.1"/>
    <property type="molecule type" value="Genomic_DNA"/>
</dbReference>
<dbReference type="InterPro" id="IPR036129">
    <property type="entry name" value="Glycerate_kinase_sf"/>
</dbReference>
<keyword evidence="5" id="KW-1185">Reference proteome</keyword>
<comment type="caution">
    <text evidence="4">The sequence shown here is derived from an EMBL/GenBank/DDBJ whole genome shotgun (WGS) entry which is preliminary data.</text>
</comment>
<feature type="non-terminal residue" evidence="4">
    <location>
        <position position="65"/>
    </location>
</feature>
<name>A0A4Q2KRF8_9MICO</name>
<dbReference type="RefSeq" id="WP_164990592.1">
    <property type="nucleotide sequence ID" value="NZ_SDPN01000054.1"/>
</dbReference>
<dbReference type="Pfam" id="PF02595">
    <property type="entry name" value="Gly_kinase"/>
    <property type="match status" value="1"/>
</dbReference>
<sequence>MSRIVVAPDSFKGTASAADAAAALARGWHAVRPDDELVLRPMADGGEGTLDAFAAAVPGARRMPV</sequence>
<dbReference type="InterPro" id="IPR004381">
    <property type="entry name" value="Glycerate_kinase"/>
</dbReference>
<reference evidence="4 5" key="1">
    <citation type="submission" date="2019-01" db="EMBL/GenBank/DDBJ databases">
        <title>Agromyces.</title>
        <authorList>
            <person name="Li J."/>
        </authorList>
    </citation>
    <scope>NUCLEOTIDE SEQUENCE [LARGE SCALE GENOMIC DNA]</scope>
    <source>
        <strain evidence="4 5">DSM 15934</strain>
    </source>
</reference>
<accession>A0A4Q2KRF8</accession>
<evidence type="ECO:0000313" key="4">
    <source>
        <dbReference type="EMBL" id="RXZ67299.1"/>
    </source>
</evidence>
<evidence type="ECO:0000256" key="3">
    <source>
        <dbReference type="ARBA" id="ARBA00022777"/>
    </source>
</evidence>
<dbReference type="GO" id="GO:0008887">
    <property type="term" value="F:glycerate kinase activity"/>
    <property type="evidence" value="ECO:0007669"/>
    <property type="project" value="InterPro"/>
</dbReference>
<organism evidence="4 5">
    <name type="scientific">Agromyces albus</name>
    <dbReference type="NCBI Taxonomy" id="205332"/>
    <lineage>
        <taxon>Bacteria</taxon>
        <taxon>Bacillati</taxon>
        <taxon>Actinomycetota</taxon>
        <taxon>Actinomycetes</taxon>
        <taxon>Micrococcales</taxon>
        <taxon>Microbacteriaceae</taxon>
        <taxon>Agromyces</taxon>
    </lineage>
</organism>
<dbReference type="Gene3D" id="3.90.1510.10">
    <property type="entry name" value="Glycerate kinase, domain 2"/>
    <property type="match status" value="1"/>
</dbReference>
<evidence type="ECO:0000313" key="5">
    <source>
        <dbReference type="Proteomes" id="UP000293865"/>
    </source>
</evidence>
<gene>
    <name evidence="4" type="ORF">ESP51_18455</name>
</gene>
<keyword evidence="3 4" id="KW-0418">Kinase</keyword>
<evidence type="ECO:0000256" key="1">
    <source>
        <dbReference type="ARBA" id="ARBA00006284"/>
    </source>
</evidence>
<dbReference type="Gene3D" id="3.40.50.10350">
    <property type="entry name" value="Glycerate kinase, domain 1"/>
    <property type="match status" value="1"/>
</dbReference>
<dbReference type="Proteomes" id="UP000293865">
    <property type="component" value="Unassembled WGS sequence"/>
</dbReference>
<dbReference type="PANTHER" id="PTHR21599:SF0">
    <property type="entry name" value="GLYCERATE KINASE"/>
    <property type="match status" value="1"/>
</dbReference>
<dbReference type="GO" id="GO:0031388">
    <property type="term" value="P:organic acid phosphorylation"/>
    <property type="evidence" value="ECO:0007669"/>
    <property type="project" value="InterPro"/>
</dbReference>
<proteinExistence type="inferred from homology"/>
<dbReference type="SUPFAM" id="SSF110738">
    <property type="entry name" value="Glycerate kinase I"/>
    <property type="match status" value="1"/>
</dbReference>
<keyword evidence="2" id="KW-0808">Transferase</keyword>